<feature type="region of interest" description="Disordered" evidence="6">
    <location>
        <begin position="247"/>
        <end position="276"/>
    </location>
</feature>
<dbReference type="Gene3D" id="3.30.1520.10">
    <property type="entry name" value="Phox-like domain"/>
    <property type="match status" value="1"/>
</dbReference>
<organism evidence="11 12">
    <name type="scientific">Geodia barretti</name>
    <name type="common">Barrett's horny sponge</name>
    <dbReference type="NCBI Taxonomy" id="519541"/>
    <lineage>
        <taxon>Eukaryota</taxon>
        <taxon>Metazoa</taxon>
        <taxon>Porifera</taxon>
        <taxon>Demospongiae</taxon>
        <taxon>Heteroscleromorpha</taxon>
        <taxon>Tetractinellida</taxon>
        <taxon>Astrophorina</taxon>
        <taxon>Geodiidae</taxon>
        <taxon>Geodia</taxon>
    </lineage>
</organism>
<dbReference type="Gene3D" id="2.30.42.10">
    <property type="match status" value="1"/>
</dbReference>
<feature type="compositionally biased region" description="Polar residues" evidence="6">
    <location>
        <begin position="557"/>
        <end position="568"/>
    </location>
</feature>
<evidence type="ECO:0000313" key="11">
    <source>
        <dbReference type="EMBL" id="CAI8022570.1"/>
    </source>
</evidence>
<dbReference type="SMART" id="SM00312">
    <property type="entry name" value="PX"/>
    <property type="match status" value="1"/>
</dbReference>
<keyword evidence="4" id="KW-0446">Lipid-binding</keyword>
<evidence type="ECO:0000259" key="8">
    <source>
        <dbReference type="PROSITE" id="PS50106"/>
    </source>
</evidence>
<dbReference type="Pfam" id="PF00787">
    <property type="entry name" value="PX"/>
    <property type="match status" value="1"/>
</dbReference>
<dbReference type="InterPro" id="IPR048767">
    <property type="entry name" value="SNX17-31_FERM_F2"/>
</dbReference>
<dbReference type="Pfam" id="PF21271">
    <property type="entry name" value="SNX17-31_F2_FERM"/>
    <property type="match status" value="1"/>
</dbReference>
<evidence type="ECO:0000256" key="4">
    <source>
        <dbReference type="ARBA" id="ARBA00023121"/>
    </source>
</evidence>
<evidence type="ECO:0000256" key="2">
    <source>
        <dbReference type="ARBA" id="ARBA00004412"/>
    </source>
</evidence>
<dbReference type="PROSITE" id="PS50106">
    <property type="entry name" value="PDZ"/>
    <property type="match status" value="1"/>
</dbReference>
<accession>A0AA35WQ45</accession>
<evidence type="ECO:0000259" key="7">
    <source>
        <dbReference type="PROSITE" id="PS50057"/>
    </source>
</evidence>
<dbReference type="Pfam" id="PF00595">
    <property type="entry name" value="PDZ"/>
    <property type="match status" value="1"/>
</dbReference>
<feature type="domain" description="FERM" evidence="7">
    <location>
        <begin position="281"/>
        <end position="568"/>
    </location>
</feature>
<comment type="caution">
    <text evidence="11">The sequence shown here is derived from an EMBL/GenBank/DDBJ whole genome shotgun (WGS) entry which is preliminary data.</text>
</comment>
<evidence type="ECO:0000256" key="3">
    <source>
        <dbReference type="ARBA" id="ARBA00022753"/>
    </source>
</evidence>
<sequence length="568" mass="63288">MSEDEDSVQNGENGAEEEDVKGAHAVCVSKGTQGYGFNVRGQVTEGGQLKSIGGELYAPMQYISAVLEGGPGEDAGLKVGDRILEVNGTSVEGMDHQSVVQLIRKSGNHVKMVVLSVSDDEARRLEPETTNSSSVGMDYYERRSVPVTVPTSKKMTDESGKEYVAFSICMASREIAPRRYREFDALSTNLKRQFSDFIFPKLPGKRPFALSDAQVDGRRRGLEDYLEKVCSAKVIFESDLMQDFLQLKGQNPQPGGGGRAGLVTEATAGQSSRGPAAEKKVQLRVLLPDKTVSTITVSEYWRTNEVYEELAEKIGLKENVRKFFTLFLRTGEGIDRKLQNNEFPHQVYLKEYTSSSGSDSCILLRKWLFSRTHEVLASSDPVALNLFYHQAVDDIGKGRIPCHEELAALKSFKAQGKKKEFLDLARSLPGYSTIVFPHCECDARKVGHVKVSLTLQQLVLQACSTDGEDELQSPSFSWDQITSYEADLEESAFTFLYTRGEGKDPRWVKVYSPFFRYMEECVDRINQEILWKQPDDVELTTKKTHTAGANPARSRAAKQQASITNDDL</sequence>
<dbReference type="InterPro" id="IPR000299">
    <property type="entry name" value="FERM_domain"/>
</dbReference>
<dbReference type="SUPFAM" id="SSF64268">
    <property type="entry name" value="PX domain"/>
    <property type="match status" value="1"/>
</dbReference>
<dbReference type="InterPro" id="IPR001478">
    <property type="entry name" value="PDZ"/>
</dbReference>
<dbReference type="SMART" id="SM00228">
    <property type="entry name" value="PDZ"/>
    <property type="match status" value="1"/>
</dbReference>
<reference evidence="11" key="1">
    <citation type="submission" date="2023-03" db="EMBL/GenBank/DDBJ databases">
        <authorList>
            <person name="Steffen K."/>
            <person name="Cardenas P."/>
        </authorList>
    </citation>
    <scope>NUCLEOTIDE SEQUENCE</scope>
</reference>
<dbReference type="GO" id="GO:0007165">
    <property type="term" value="P:signal transduction"/>
    <property type="evidence" value="ECO:0007669"/>
    <property type="project" value="InterPro"/>
</dbReference>
<dbReference type="GO" id="GO:0005769">
    <property type="term" value="C:early endosome"/>
    <property type="evidence" value="ECO:0007669"/>
    <property type="project" value="UniProtKB-SubCell"/>
</dbReference>
<dbReference type="PROSITE" id="PS50057">
    <property type="entry name" value="FERM_3"/>
    <property type="match status" value="1"/>
</dbReference>
<evidence type="ECO:0000259" key="10">
    <source>
        <dbReference type="PROSITE" id="PS50200"/>
    </source>
</evidence>
<feature type="region of interest" description="Disordered" evidence="6">
    <location>
        <begin position="544"/>
        <end position="568"/>
    </location>
</feature>
<evidence type="ECO:0000313" key="12">
    <source>
        <dbReference type="Proteomes" id="UP001174909"/>
    </source>
</evidence>
<keyword evidence="3" id="KW-0967">Endosome</keyword>
<dbReference type="GO" id="GO:0006886">
    <property type="term" value="P:intracellular protein transport"/>
    <property type="evidence" value="ECO:0007669"/>
    <property type="project" value="TreeGrafter"/>
</dbReference>
<dbReference type="PANTHER" id="PTHR12431">
    <property type="entry name" value="SORTING NEXIN 17 AND 27"/>
    <property type="match status" value="1"/>
</dbReference>
<dbReference type="InterPro" id="IPR035963">
    <property type="entry name" value="FERM_2"/>
</dbReference>
<dbReference type="EMBL" id="CASHTH010001963">
    <property type="protein sequence ID" value="CAI8022570.1"/>
    <property type="molecule type" value="Genomic_DNA"/>
</dbReference>
<feature type="domain" description="PX" evidence="9">
    <location>
        <begin position="121"/>
        <end position="252"/>
    </location>
</feature>
<feature type="region of interest" description="Disordered" evidence="6">
    <location>
        <begin position="1"/>
        <end position="22"/>
    </location>
</feature>
<keyword evidence="12" id="KW-1185">Reference proteome</keyword>
<dbReference type="PANTHER" id="PTHR12431:SF19">
    <property type="entry name" value="SORTING NEXIN-27"/>
    <property type="match status" value="1"/>
</dbReference>
<dbReference type="SUPFAM" id="SSF50156">
    <property type="entry name" value="PDZ domain-like"/>
    <property type="match status" value="1"/>
</dbReference>
<dbReference type="GO" id="GO:0032456">
    <property type="term" value="P:endocytic recycling"/>
    <property type="evidence" value="ECO:0007669"/>
    <property type="project" value="TreeGrafter"/>
</dbReference>
<dbReference type="PROSITE" id="PS50200">
    <property type="entry name" value="RA"/>
    <property type="match status" value="1"/>
</dbReference>
<dbReference type="Gene3D" id="1.20.80.60">
    <property type="match status" value="1"/>
</dbReference>
<dbReference type="PROSITE" id="PS50195">
    <property type="entry name" value="PX"/>
    <property type="match status" value="1"/>
</dbReference>
<proteinExistence type="predicted"/>
<keyword evidence="5" id="KW-0472">Membrane</keyword>
<dbReference type="AlphaFoldDB" id="A0AA35WQ45"/>
<comment type="subcellular location">
    <subcellularLocation>
        <location evidence="2">Early endosome</location>
    </subcellularLocation>
    <subcellularLocation>
        <location evidence="1">Endomembrane system</location>
        <topology evidence="1">Peripheral membrane protein</topology>
    </subcellularLocation>
</comment>
<dbReference type="SUPFAM" id="SSF54236">
    <property type="entry name" value="Ubiquitin-like"/>
    <property type="match status" value="1"/>
</dbReference>
<dbReference type="InterPro" id="IPR001683">
    <property type="entry name" value="PX_dom"/>
</dbReference>
<feature type="domain" description="Ras-associating" evidence="10">
    <location>
        <begin position="279"/>
        <end position="369"/>
    </location>
</feature>
<name>A0AA35WQ45_GEOBA</name>
<dbReference type="InterPro" id="IPR000159">
    <property type="entry name" value="RA_dom"/>
</dbReference>
<dbReference type="InterPro" id="IPR036871">
    <property type="entry name" value="PX_dom_sf"/>
</dbReference>
<dbReference type="Pfam" id="PF00788">
    <property type="entry name" value="RA"/>
    <property type="match status" value="1"/>
</dbReference>
<feature type="domain" description="PDZ" evidence="8">
    <location>
        <begin position="25"/>
        <end position="118"/>
    </location>
</feature>
<dbReference type="Proteomes" id="UP001174909">
    <property type="component" value="Unassembled WGS sequence"/>
</dbReference>
<dbReference type="CDD" id="cd13338">
    <property type="entry name" value="FERM-like_C_SNX27"/>
    <property type="match status" value="1"/>
</dbReference>
<gene>
    <name evidence="11" type="ORF">GBAR_LOCUS13238</name>
</gene>
<evidence type="ECO:0000256" key="5">
    <source>
        <dbReference type="ARBA" id="ARBA00023136"/>
    </source>
</evidence>
<dbReference type="InterPro" id="IPR019748">
    <property type="entry name" value="FERM_central"/>
</dbReference>
<dbReference type="GO" id="GO:0032266">
    <property type="term" value="F:phosphatidylinositol-3-phosphate binding"/>
    <property type="evidence" value="ECO:0007669"/>
    <property type="project" value="InterPro"/>
</dbReference>
<evidence type="ECO:0000259" key="9">
    <source>
        <dbReference type="PROSITE" id="PS50195"/>
    </source>
</evidence>
<dbReference type="SUPFAM" id="SSF47031">
    <property type="entry name" value="Second domain of FERM"/>
    <property type="match status" value="1"/>
</dbReference>
<evidence type="ECO:0000256" key="6">
    <source>
        <dbReference type="SAM" id="MobiDB-lite"/>
    </source>
</evidence>
<dbReference type="InterPro" id="IPR029071">
    <property type="entry name" value="Ubiquitin-like_domsf"/>
</dbReference>
<dbReference type="Gene3D" id="3.10.20.90">
    <property type="entry name" value="Phosphatidylinositol 3-kinase Catalytic Subunit, Chain A, domain 1"/>
    <property type="match status" value="1"/>
</dbReference>
<dbReference type="InterPro" id="IPR037827">
    <property type="entry name" value="SNX27_FERM-like_dom"/>
</dbReference>
<protein>
    <submittedName>
        <fullName evidence="11">Sorting nexin-27</fullName>
    </submittedName>
</protein>
<dbReference type="CDD" id="cd14473">
    <property type="entry name" value="FERM_B-lobe"/>
    <property type="match status" value="1"/>
</dbReference>
<dbReference type="InterPro" id="IPR036034">
    <property type="entry name" value="PDZ_sf"/>
</dbReference>
<evidence type="ECO:0000256" key="1">
    <source>
        <dbReference type="ARBA" id="ARBA00004184"/>
    </source>
</evidence>